<gene>
    <name evidence="1" type="ORF">CLF_105272</name>
</gene>
<organism evidence="1 2">
    <name type="scientific">Clonorchis sinensis</name>
    <name type="common">Chinese liver fluke</name>
    <dbReference type="NCBI Taxonomy" id="79923"/>
    <lineage>
        <taxon>Eukaryota</taxon>
        <taxon>Metazoa</taxon>
        <taxon>Spiralia</taxon>
        <taxon>Lophotrochozoa</taxon>
        <taxon>Platyhelminthes</taxon>
        <taxon>Trematoda</taxon>
        <taxon>Digenea</taxon>
        <taxon>Opisthorchiida</taxon>
        <taxon>Opisthorchiata</taxon>
        <taxon>Opisthorchiidae</taxon>
        <taxon>Clonorchis</taxon>
    </lineage>
</organism>
<name>G7YP60_CLOSI</name>
<evidence type="ECO:0008006" key="3">
    <source>
        <dbReference type="Google" id="ProtNLM"/>
    </source>
</evidence>
<dbReference type="Proteomes" id="UP000008909">
    <property type="component" value="Unassembled WGS sequence"/>
</dbReference>
<dbReference type="PANTHER" id="PTHR31569:SF4">
    <property type="entry name" value="SWIM-TYPE DOMAIN-CONTAINING PROTEIN"/>
    <property type="match status" value="1"/>
</dbReference>
<sequence length="383" mass="44413">MGIGRPVMYAFVESEQFAPMRRPFGLFEEMMGEQYPVRTFVVDKLAAQMRSARVVFGCDVTLCYFHIRKAIRKHTHSANSQHIFHRMAQLDNAVQFRQDLQLLRRTDPRFVSYLTARWLYVTRKWAAHAQSGMVHFGSVTRNPPGNASCRLKDRVHHAHTLELAIQKVSRHAERLMREFYMHTSYHCDRRLFLEGDGYVLNVVCRMTTWRSRGTDLGSCVLCDRPTTTSDRRCATDRVSHHADCYDGEPCPLCSDALQACPKGIKVLRLVFSSENKLTAASRGCEKSSVFDCRGLRSIARILRRCFRLANKKAYRGRSDNNLVLTSHRFPTPNVPQLLGEETHYHYNARYYCKERIETAVSIRPCLYRTFTELTEAMCFWFAE</sequence>
<proteinExistence type="predicted"/>
<reference evidence="1" key="1">
    <citation type="journal article" date="2011" name="Genome Biol.">
        <title>The draft genome of the carcinogenic human liver fluke Clonorchis sinensis.</title>
        <authorList>
            <person name="Wang X."/>
            <person name="Chen W."/>
            <person name="Huang Y."/>
            <person name="Sun J."/>
            <person name="Men J."/>
            <person name="Liu H."/>
            <person name="Luo F."/>
            <person name="Guo L."/>
            <person name="Lv X."/>
            <person name="Deng C."/>
            <person name="Zhou C."/>
            <person name="Fan Y."/>
            <person name="Li X."/>
            <person name="Huang L."/>
            <person name="Hu Y."/>
            <person name="Liang C."/>
            <person name="Hu X."/>
            <person name="Xu J."/>
            <person name="Yu X."/>
        </authorList>
    </citation>
    <scope>NUCLEOTIDE SEQUENCE [LARGE SCALE GENOMIC DNA]</scope>
    <source>
        <strain evidence="1">Henan</strain>
    </source>
</reference>
<dbReference type="AlphaFoldDB" id="G7YP60"/>
<evidence type="ECO:0000313" key="2">
    <source>
        <dbReference type="Proteomes" id="UP000008909"/>
    </source>
</evidence>
<dbReference type="PANTHER" id="PTHR31569">
    <property type="entry name" value="SWIM-TYPE DOMAIN-CONTAINING PROTEIN"/>
    <property type="match status" value="1"/>
</dbReference>
<evidence type="ECO:0000313" key="1">
    <source>
        <dbReference type="EMBL" id="GAA54741.1"/>
    </source>
</evidence>
<protein>
    <recommendedName>
        <fullName evidence="3">MULE transposase domain-containing protein</fullName>
    </recommendedName>
</protein>
<dbReference type="InterPro" id="IPR052579">
    <property type="entry name" value="Zinc_finger_SWIM"/>
</dbReference>
<accession>G7YP60</accession>
<dbReference type="EMBL" id="DF143918">
    <property type="protein sequence ID" value="GAA54741.1"/>
    <property type="molecule type" value="Genomic_DNA"/>
</dbReference>
<keyword evidence="2" id="KW-1185">Reference proteome</keyword>
<reference key="2">
    <citation type="submission" date="2011-10" db="EMBL/GenBank/DDBJ databases">
        <title>The genome and transcriptome sequence of Clonorchis sinensis provide insights into the carcinogenic liver fluke.</title>
        <authorList>
            <person name="Wang X."/>
            <person name="Huang Y."/>
            <person name="Chen W."/>
            <person name="Liu H."/>
            <person name="Guo L."/>
            <person name="Chen Y."/>
            <person name="Luo F."/>
            <person name="Zhou W."/>
            <person name="Sun J."/>
            <person name="Mao Q."/>
            <person name="Liang P."/>
            <person name="Zhou C."/>
            <person name="Tian Y."/>
            <person name="Men J."/>
            <person name="Lv X."/>
            <person name="Huang L."/>
            <person name="Zhou J."/>
            <person name="Hu Y."/>
            <person name="Li R."/>
            <person name="Zhang F."/>
            <person name="Lei H."/>
            <person name="Li X."/>
            <person name="Hu X."/>
            <person name="Liang C."/>
            <person name="Xu J."/>
            <person name="Wu Z."/>
            <person name="Yu X."/>
        </authorList>
    </citation>
    <scope>NUCLEOTIDE SEQUENCE</scope>
    <source>
        <strain>Henan</strain>
    </source>
</reference>